<keyword evidence="3" id="KW-1185">Reference proteome</keyword>
<protein>
    <recommendedName>
        <fullName evidence="4">DUF721 domain-containing protein</fullName>
    </recommendedName>
</protein>
<dbReference type="Pfam" id="PF05258">
    <property type="entry name" value="DciA"/>
    <property type="match status" value="1"/>
</dbReference>
<gene>
    <name evidence="2" type="ORF">CSR02_09000</name>
</gene>
<proteinExistence type="predicted"/>
<dbReference type="InterPro" id="IPR007922">
    <property type="entry name" value="DciA-like"/>
</dbReference>
<dbReference type="EMBL" id="PEBQ01000128">
    <property type="protein sequence ID" value="PHY93930.1"/>
    <property type="molecule type" value="Genomic_DNA"/>
</dbReference>
<comment type="caution">
    <text evidence="2">The sequence shown here is derived from an EMBL/GenBank/DDBJ whole genome shotgun (WGS) entry which is preliminary data.</text>
</comment>
<dbReference type="PIRSF" id="PIRSF032064">
    <property type="entry name" value="UCP032064"/>
    <property type="match status" value="1"/>
</dbReference>
<dbReference type="AlphaFoldDB" id="A0A2G4RBN6"/>
<organism evidence="2 3">
    <name type="scientific">Acetobacter pomorum</name>
    <dbReference type="NCBI Taxonomy" id="65959"/>
    <lineage>
        <taxon>Bacteria</taxon>
        <taxon>Pseudomonadati</taxon>
        <taxon>Pseudomonadota</taxon>
        <taxon>Alphaproteobacteria</taxon>
        <taxon>Acetobacterales</taxon>
        <taxon>Acetobacteraceae</taxon>
        <taxon>Acetobacter</taxon>
    </lineage>
</organism>
<evidence type="ECO:0008006" key="4">
    <source>
        <dbReference type="Google" id="ProtNLM"/>
    </source>
</evidence>
<dbReference type="Proteomes" id="UP000228751">
    <property type="component" value="Unassembled WGS sequence"/>
</dbReference>
<dbReference type="PANTHER" id="PTHR36456">
    <property type="entry name" value="UPF0232 PROTEIN SCO3875"/>
    <property type="match status" value="1"/>
</dbReference>
<name>A0A2G4RBN6_9PROT</name>
<evidence type="ECO:0000313" key="3">
    <source>
        <dbReference type="Proteomes" id="UP000228751"/>
    </source>
</evidence>
<dbReference type="RefSeq" id="WP_099541407.1">
    <property type="nucleotide sequence ID" value="NZ_PEBQ01000128.1"/>
</dbReference>
<feature type="region of interest" description="Disordered" evidence="1">
    <location>
        <begin position="1"/>
        <end position="32"/>
    </location>
</feature>
<accession>A0A2G4RBN6</accession>
<dbReference type="OrthoDB" id="7160947at2"/>
<sequence length="177" mass="19082">MKKEANGSKITSPKSRNPRRNPQKQDTASPPRARALRSLAALLPAVTAPAFRRRSPTGAILMSQWPEVVGPAHAAVTSPRRLSAGTLTIACAGPVAMELQHLGDTLIARINTWCGEPLVSRLRFVQDPAAGTRPRPPRRKHSATVGTCSLPELEEGPLRQALEALGNDIQKARIKNL</sequence>
<dbReference type="InterPro" id="IPR010593">
    <property type="entry name" value="DUF1159"/>
</dbReference>
<reference evidence="2 3" key="1">
    <citation type="submission" date="2017-10" db="EMBL/GenBank/DDBJ databases">
        <title>Genomic analysis of the genus Acetobacter.</title>
        <authorList>
            <person name="Kim K.H."/>
            <person name="Chun B.H."/>
            <person name="Son A.R."/>
            <person name="Jeon C.O."/>
        </authorList>
    </citation>
    <scope>NUCLEOTIDE SEQUENCE [LARGE SCALE GENOMIC DNA]</scope>
    <source>
        <strain evidence="2 3">LHT 2458</strain>
    </source>
</reference>
<evidence type="ECO:0000256" key="1">
    <source>
        <dbReference type="SAM" id="MobiDB-lite"/>
    </source>
</evidence>
<evidence type="ECO:0000313" key="2">
    <source>
        <dbReference type="EMBL" id="PHY93930.1"/>
    </source>
</evidence>
<dbReference type="PANTHER" id="PTHR36456:SF1">
    <property type="entry name" value="UPF0232 PROTEIN SCO3875"/>
    <property type="match status" value="1"/>
</dbReference>